<feature type="region of interest" description="Disordered" evidence="1">
    <location>
        <begin position="79"/>
        <end position="100"/>
    </location>
</feature>
<name>A0A0M4QM20_9MICC</name>
<evidence type="ECO:0000313" key="2">
    <source>
        <dbReference type="EMBL" id="ALE91997.1"/>
    </source>
</evidence>
<accession>A0A0M4QM20</accession>
<evidence type="ECO:0000313" key="3">
    <source>
        <dbReference type="Proteomes" id="UP000062833"/>
    </source>
</evidence>
<dbReference type="Proteomes" id="UP000062833">
    <property type="component" value="Chromosome"/>
</dbReference>
<proteinExistence type="predicted"/>
<reference evidence="3" key="1">
    <citation type="submission" date="2015-09" db="EMBL/GenBank/DDBJ databases">
        <title>Complete genome of Arthrobacter alpinus strain R3.8.</title>
        <authorList>
            <person name="See-Too W.S."/>
            <person name="Chan K.G."/>
        </authorList>
    </citation>
    <scope>NUCLEOTIDE SEQUENCE [LARGE SCALE GENOMIC DNA]</scope>
    <source>
        <strain evidence="3">R3.8</strain>
    </source>
</reference>
<protein>
    <submittedName>
        <fullName evidence="2">Uncharacterized protein</fullName>
    </submittedName>
</protein>
<dbReference type="PATRIC" id="fig|656366.3.peg.1292"/>
<organism evidence="2 3">
    <name type="scientific">Arthrobacter alpinus</name>
    <dbReference type="NCBI Taxonomy" id="656366"/>
    <lineage>
        <taxon>Bacteria</taxon>
        <taxon>Bacillati</taxon>
        <taxon>Actinomycetota</taxon>
        <taxon>Actinomycetes</taxon>
        <taxon>Micrococcales</taxon>
        <taxon>Micrococcaceae</taxon>
        <taxon>Arthrobacter</taxon>
    </lineage>
</organism>
<dbReference type="EMBL" id="CP012677">
    <property type="protein sequence ID" value="ALE91997.1"/>
    <property type="molecule type" value="Genomic_DNA"/>
</dbReference>
<sequence>MVTFFGEFYGRAMSTFDLSDVTFGEVHQWAKKNASDETLIGIALVSRDARGMKGLTWLLGMDPNCEPLSDLQFRMRDEMTADSTSSGHTKPAWIARSDFP</sequence>
<gene>
    <name evidence="2" type="ORF">AOC05_06055</name>
</gene>
<dbReference type="KEGG" id="aaq:AOC05_06055"/>
<evidence type="ECO:0000256" key="1">
    <source>
        <dbReference type="SAM" id="MobiDB-lite"/>
    </source>
</evidence>
<keyword evidence="3" id="KW-1185">Reference proteome</keyword>
<dbReference type="AlphaFoldDB" id="A0A0M4QM20"/>